<dbReference type="STRING" id="595434.RISK_003451"/>
<dbReference type="EMBL" id="LECT01000028">
    <property type="protein sequence ID" value="KLU04397.1"/>
    <property type="molecule type" value="Genomic_DNA"/>
</dbReference>
<sequence length="54" mass="5997">MKVADGSGVRFRETSATFGSRERPTVAIATNPLVANSDQHGTVRFQSNRRHERP</sequence>
<evidence type="ECO:0000313" key="2">
    <source>
        <dbReference type="Proteomes" id="UP000036367"/>
    </source>
</evidence>
<protein>
    <submittedName>
        <fullName evidence="1">Uncharacterized protein</fullName>
    </submittedName>
</protein>
<comment type="caution">
    <text evidence="1">The sequence shown here is derived from an EMBL/GenBank/DDBJ whole genome shotgun (WGS) entry which is preliminary data.</text>
</comment>
<name>A0A0J1BCT3_RHOIS</name>
<dbReference type="AlphaFoldDB" id="A0A0J1BCT3"/>
<keyword evidence="2" id="KW-1185">Reference proteome</keyword>
<gene>
    <name evidence="1" type="ORF">RISK_003451</name>
</gene>
<proteinExistence type="predicted"/>
<organism evidence="1 2">
    <name type="scientific">Rhodopirellula islandica</name>
    <dbReference type="NCBI Taxonomy" id="595434"/>
    <lineage>
        <taxon>Bacteria</taxon>
        <taxon>Pseudomonadati</taxon>
        <taxon>Planctomycetota</taxon>
        <taxon>Planctomycetia</taxon>
        <taxon>Pirellulales</taxon>
        <taxon>Pirellulaceae</taxon>
        <taxon>Rhodopirellula</taxon>
    </lineage>
</organism>
<accession>A0A0J1BCT3</accession>
<dbReference type="PATRIC" id="fig|595434.4.peg.3287"/>
<dbReference type="Proteomes" id="UP000036367">
    <property type="component" value="Unassembled WGS sequence"/>
</dbReference>
<reference evidence="1" key="1">
    <citation type="submission" date="2015-05" db="EMBL/GenBank/DDBJ databases">
        <title>Permanent draft genome of Rhodopirellula islandicus K833.</title>
        <authorList>
            <person name="Kizina J."/>
            <person name="Richter M."/>
            <person name="Glockner F.O."/>
            <person name="Harder J."/>
        </authorList>
    </citation>
    <scope>NUCLEOTIDE SEQUENCE [LARGE SCALE GENOMIC DNA]</scope>
    <source>
        <strain evidence="1">K833</strain>
    </source>
</reference>
<evidence type="ECO:0000313" key="1">
    <source>
        <dbReference type="EMBL" id="KLU04397.1"/>
    </source>
</evidence>